<dbReference type="AlphaFoldDB" id="A0A8K1CHU3"/>
<organism evidence="3 4">
    <name type="scientific">Pythium oligandrum</name>
    <name type="common">Mycoparasitic fungus</name>
    <dbReference type="NCBI Taxonomy" id="41045"/>
    <lineage>
        <taxon>Eukaryota</taxon>
        <taxon>Sar</taxon>
        <taxon>Stramenopiles</taxon>
        <taxon>Oomycota</taxon>
        <taxon>Peronosporomycetes</taxon>
        <taxon>Pythiales</taxon>
        <taxon>Pythiaceae</taxon>
        <taxon>Pythium</taxon>
    </lineage>
</organism>
<feature type="transmembrane region" description="Helical" evidence="2">
    <location>
        <begin position="366"/>
        <end position="387"/>
    </location>
</feature>
<evidence type="ECO:0000313" key="4">
    <source>
        <dbReference type="Proteomes" id="UP000794436"/>
    </source>
</evidence>
<comment type="caution">
    <text evidence="3">The sequence shown here is derived from an EMBL/GenBank/DDBJ whole genome shotgun (WGS) entry which is preliminary data.</text>
</comment>
<feature type="transmembrane region" description="Helical" evidence="2">
    <location>
        <begin position="408"/>
        <end position="435"/>
    </location>
</feature>
<dbReference type="GO" id="GO:0015297">
    <property type="term" value="F:antiporter activity"/>
    <property type="evidence" value="ECO:0007669"/>
    <property type="project" value="InterPro"/>
</dbReference>
<feature type="transmembrane region" description="Helical" evidence="2">
    <location>
        <begin position="178"/>
        <end position="201"/>
    </location>
</feature>
<evidence type="ECO:0000256" key="2">
    <source>
        <dbReference type="SAM" id="Phobius"/>
    </source>
</evidence>
<dbReference type="Proteomes" id="UP000794436">
    <property type="component" value="Unassembled WGS sequence"/>
</dbReference>
<feature type="transmembrane region" description="Helical" evidence="2">
    <location>
        <begin position="277"/>
        <end position="301"/>
    </location>
</feature>
<keyword evidence="2" id="KW-0812">Transmembrane</keyword>
<feature type="transmembrane region" description="Helical" evidence="2">
    <location>
        <begin position="136"/>
        <end position="166"/>
    </location>
</feature>
<evidence type="ECO:0000256" key="1">
    <source>
        <dbReference type="ARBA" id="ARBA00010199"/>
    </source>
</evidence>
<dbReference type="OrthoDB" id="2126698at2759"/>
<protein>
    <recommendedName>
        <fullName evidence="5">Multidrug and toxic compound extrusion protein</fullName>
    </recommendedName>
</protein>
<feature type="transmembrane region" description="Helical" evidence="2">
    <location>
        <begin position="480"/>
        <end position="500"/>
    </location>
</feature>
<dbReference type="GO" id="GO:0042910">
    <property type="term" value="F:xenobiotic transmembrane transporter activity"/>
    <property type="evidence" value="ECO:0007669"/>
    <property type="project" value="InterPro"/>
</dbReference>
<accession>A0A8K1CHU3</accession>
<sequence length="555" mass="59118">MVDPRLGHDILDQGLDCPLRCPTENYSLGSSTAGDTQLVCVSINGSGLDGQQLTEKTPLLVLDANVSASVTPLIEEEHQAALDDANSPTKEIVMDELKHILGMSGPLLLTVIMEQIPNTLTMMMIGHTDPERSTEILAAMGLTGLFQMLLISGVSHGIGVALDTVCAQAFGGKRYLEMWLMIQAGVLMFAASLPVLVPIFLNGATILCMLGQDPALAETAWAFLFLNALSLPLVSIYVVQKTILQTQNITGPMATSSVVSYMVSLPSAYVLGFWTPLSYIGVAASSIINYAIKTLFLVPVIKRSPVYQDTWPGWKLKEATQLLLKILPLGFSSMLLVTLQTAGYTVMSIAVGYLPDPAVAITANSIFIQVASFAVTPVMALVVAGAVRTGNALGAGQARRAELVSSTIVGLCFSTAFFGMVIVMCAATPIARAFTNDPDAVDVTVDVFLRVGIAIPIIGATFGIQSIFRACGEQWFCAKLNILFVLVIGAPLGLFFATAMDGGITGLWLGNSLGFLALTVAAGVWLYHMNWEQMVHNARMNSHFHAEVVPTAEVA</sequence>
<name>A0A8K1CHU3_PYTOL</name>
<keyword evidence="2" id="KW-1133">Transmembrane helix</keyword>
<feature type="transmembrane region" description="Helical" evidence="2">
    <location>
        <begin position="251"/>
        <end position="271"/>
    </location>
</feature>
<evidence type="ECO:0008006" key="5">
    <source>
        <dbReference type="Google" id="ProtNLM"/>
    </source>
</evidence>
<proteinExistence type="inferred from homology"/>
<dbReference type="EMBL" id="SPLM01000072">
    <property type="protein sequence ID" value="TMW63667.1"/>
    <property type="molecule type" value="Genomic_DNA"/>
</dbReference>
<feature type="transmembrane region" description="Helical" evidence="2">
    <location>
        <begin position="221"/>
        <end position="239"/>
    </location>
</feature>
<gene>
    <name evidence="3" type="ORF">Poli38472_002608</name>
</gene>
<feature type="transmembrane region" description="Helical" evidence="2">
    <location>
        <begin position="322"/>
        <end position="346"/>
    </location>
</feature>
<evidence type="ECO:0000313" key="3">
    <source>
        <dbReference type="EMBL" id="TMW63667.1"/>
    </source>
</evidence>
<reference evidence="3" key="1">
    <citation type="submission" date="2019-03" db="EMBL/GenBank/DDBJ databases">
        <title>Long read genome sequence of the mycoparasitic Pythium oligandrum ATCC 38472 isolated from sugarbeet rhizosphere.</title>
        <authorList>
            <person name="Gaulin E."/>
        </authorList>
    </citation>
    <scope>NUCLEOTIDE SEQUENCE</scope>
    <source>
        <strain evidence="3">ATCC 38472_TT</strain>
    </source>
</reference>
<comment type="similarity">
    <text evidence="1">Belongs to the multi antimicrobial extrusion (MATE) (TC 2.A.66.1) family.</text>
</comment>
<dbReference type="GO" id="GO:0016020">
    <property type="term" value="C:membrane"/>
    <property type="evidence" value="ECO:0007669"/>
    <property type="project" value="InterPro"/>
</dbReference>
<dbReference type="InterPro" id="IPR002528">
    <property type="entry name" value="MATE_fam"/>
</dbReference>
<feature type="transmembrane region" description="Helical" evidence="2">
    <location>
        <begin position="447"/>
        <end position="468"/>
    </location>
</feature>
<keyword evidence="2" id="KW-0472">Membrane</keyword>
<dbReference type="Pfam" id="PF01554">
    <property type="entry name" value="MatE"/>
    <property type="match status" value="2"/>
</dbReference>
<dbReference type="PANTHER" id="PTHR11206">
    <property type="entry name" value="MULTIDRUG RESISTANCE PROTEIN"/>
    <property type="match status" value="1"/>
</dbReference>
<feature type="transmembrane region" description="Helical" evidence="2">
    <location>
        <begin position="506"/>
        <end position="527"/>
    </location>
</feature>
<keyword evidence="4" id="KW-1185">Reference proteome</keyword>